<evidence type="ECO:0000256" key="3">
    <source>
        <dbReference type="ARBA" id="ARBA00047698"/>
    </source>
</evidence>
<dbReference type="PIRSF" id="PIRSF000149">
    <property type="entry name" value="GAP_DH"/>
    <property type="match status" value="1"/>
</dbReference>
<keyword evidence="4" id="KW-0520">NAD</keyword>
<feature type="binding site" evidence="4">
    <location>
        <position position="143"/>
    </location>
    <ligand>
        <name>NAD(+)</name>
        <dbReference type="ChEBI" id="CHEBI:57540"/>
    </ligand>
</feature>
<evidence type="ECO:0000256" key="4">
    <source>
        <dbReference type="PIRSR" id="PIRSR000149-3"/>
    </source>
</evidence>
<dbReference type="Gene3D" id="3.30.360.10">
    <property type="entry name" value="Dihydrodipicolinate Reductase, domain 2"/>
    <property type="match status" value="1"/>
</dbReference>
<feature type="binding site" evidence="4">
    <location>
        <position position="330"/>
    </location>
    <ligand>
        <name>NAD(+)</name>
        <dbReference type="ChEBI" id="CHEBI:57540"/>
    </ligand>
</feature>
<proteinExistence type="inferred from homology"/>
<organism evidence="8 9">
    <name type="scientific">Cinara cedri</name>
    <dbReference type="NCBI Taxonomy" id="506608"/>
    <lineage>
        <taxon>Eukaryota</taxon>
        <taxon>Metazoa</taxon>
        <taxon>Ecdysozoa</taxon>
        <taxon>Arthropoda</taxon>
        <taxon>Hexapoda</taxon>
        <taxon>Insecta</taxon>
        <taxon>Pterygota</taxon>
        <taxon>Neoptera</taxon>
        <taxon>Paraneoptera</taxon>
        <taxon>Hemiptera</taxon>
        <taxon>Sternorrhyncha</taxon>
        <taxon>Aphidomorpha</taxon>
        <taxon>Aphidoidea</taxon>
        <taxon>Aphididae</taxon>
        <taxon>Lachninae</taxon>
        <taxon>Cinara</taxon>
    </lineage>
</organism>
<evidence type="ECO:0000256" key="5">
    <source>
        <dbReference type="PIRSR" id="PIRSR000149-4"/>
    </source>
</evidence>
<evidence type="ECO:0000313" key="9">
    <source>
        <dbReference type="Proteomes" id="UP000325440"/>
    </source>
</evidence>
<dbReference type="Pfam" id="PF00044">
    <property type="entry name" value="Gp_dh_N"/>
    <property type="match status" value="1"/>
</dbReference>
<dbReference type="GO" id="GO:0051287">
    <property type="term" value="F:NAD binding"/>
    <property type="evidence" value="ECO:0007669"/>
    <property type="project" value="InterPro"/>
</dbReference>
<dbReference type="InterPro" id="IPR020831">
    <property type="entry name" value="GlycerAld/Erythrose_P_DH"/>
</dbReference>
<protein>
    <submittedName>
        <fullName evidence="8">Glyceraldehyde 3-phosphate dehydrogenase, catalytic domain,Glyceraldehyde/Erythrose phosphate</fullName>
    </submittedName>
</protein>
<dbReference type="Pfam" id="PF02800">
    <property type="entry name" value="Gp_dh_C"/>
    <property type="match status" value="1"/>
</dbReference>
<comment type="similarity">
    <text evidence="1 6">Belongs to the glyceraldehyde-3-phosphate dehydrogenase family.</text>
</comment>
<dbReference type="SUPFAM" id="SSF55347">
    <property type="entry name" value="Glyceraldehyde-3-phosphate dehydrogenase-like, C-terminal domain"/>
    <property type="match status" value="1"/>
</dbReference>
<dbReference type="Proteomes" id="UP000325440">
    <property type="component" value="Unassembled WGS sequence"/>
</dbReference>
<name>A0A5E4MX42_9HEMI</name>
<evidence type="ECO:0000256" key="6">
    <source>
        <dbReference type="RuleBase" id="RU000397"/>
    </source>
</evidence>
<accession>A0A5E4MX42</accession>
<dbReference type="AlphaFoldDB" id="A0A5E4MX42"/>
<evidence type="ECO:0000256" key="2">
    <source>
        <dbReference type="ARBA" id="ARBA00023002"/>
    </source>
</evidence>
<dbReference type="InterPro" id="IPR020829">
    <property type="entry name" value="GlycerAld_3-P_DH_cat"/>
</dbReference>
<reference evidence="8 9" key="1">
    <citation type="submission" date="2019-08" db="EMBL/GenBank/DDBJ databases">
        <authorList>
            <person name="Alioto T."/>
            <person name="Alioto T."/>
            <person name="Gomez Garrido J."/>
        </authorList>
    </citation>
    <scope>NUCLEOTIDE SEQUENCE [LARGE SCALE GENOMIC DNA]</scope>
</reference>
<dbReference type="GO" id="GO:0005829">
    <property type="term" value="C:cytosol"/>
    <property type="evidence" value="ECO:0007669"/>
    <property type="project" value="TreeGrafter"/>
</dbReference>
<gene>
    <name evidence="8" type="ORF">CINCED_3A017567</name>
</gene>
<dbReference type="InterPro" id="IPR020828">
    <property type="entry name" value="GlycerAld_3-P_DH_NAD(P)-bd"/>
</dbReference>
<dbReference type="InterPro" id="IPR036291">
    <property type="entry name" value="NAD(P)-bd_dom_sf"/>
</dbReference>
<dbReference type="GO" id="GO:0004365">
    <property type="term" value="F:glyceraldehyde-3-phosphate dehydrogenase (NAD+) (phosphorylating) activity"/>
    <property type="evidence" value="ECO:0007669"/>
    <property type="project" value="UniProtKB-EC"/>
</dbReference>
<dbReference type="FunFam" id="3.40.50.720:FF:000001">
    <property type="entry name" value="Glyceraldehyde-3-phosphate dehydrogenase"/>
    <property type="match status" value="1"/>
</dbReference>
<dbReference type="EMBL" id="CABPRJ010001438">
    <property type="protein sequence ID" value="VVC36895.1"/>
    <property type="molecule type" value="Genomic_DNA"/>
</dbReference>
<evidence type="ECO:0000259" key="7">
    <source>
        <dbReference type="SMART" id="SM00846"/>
    </source>
</evidence>
<keyword evidence="9" id="KW-1185">Reference proteome</keyword>
<feature type="site" description="Activates thiol group during catalysis" evidence="5">
    <location>
        <position position="200"/>
    </location>
</feature>
<dbReference type="GO" id="GO:0006096">
    <property type="term" value="P:glycolytic process"/>
    <property type="evidence" value="ECO:0007669"/>
    <property type="project" value="TreeGrafter"/>
</dbReference>
<sequence length="354" mass="38858">MFKNALSTAHRMLKNSTGFRALCTGPPVALNGIGRIGKSVLRQSFDANVNIVAVNQPKADIKAVANALMYDTVYGTFNKKVKIYNDTLCIDGRHVKVFHEENVEKIKWKDVPIEYVIDSSGKCDENQKAMKHIQAGAKKVLTTTLSKDIPMFIKGRNFETYKKSVNVVSCGSSTGNCATLLVQILHKKFGVLNCMMSTTHPLSPNQHVHDGLGFKSGVGNIMSSSTGAAVAFSSTFPDLKDKVHADAARVPVLNVSLLKIFMNVKEKVTVDAIKADIVSKVQSELKDVLNYVDDSFVSSDFIGCQYSGVVDFHQIQVIDNLISIGVWYDNEMGYACRVLDLVKHMAEVDAKSTK</sequence>
<dbReference type="SUPFAM" id="SSF51735">
    <property type="entry name" value="NAD(P)-binding Rossmann-fold domains"/>
    <property type="match status" value="1"/>
</dbReference>
<dbReference type="Gene3D" id="3.40.50.720">
    <property type="entry name" value="NAD(P)-binding Rossmann-like Domain"/>
    <property type="match status" value="1"/>
</dbReference>
<keyword evidence="2" id="KW-0560">Oxidoreductase</keyword>
<feature type="binding site" evidence="4">
    <location>
        <begin position="35"/>
        <end position="36"/>
    </location>
    <ligand>
        <name>NAD(+)</name>
        <dbReference type="ChEBI" id="CHEBI:57540"/>
    </ligand>
</feature>
<dbReference type="OrthoDB" id="1152826at2759"/>
<comment type="catalytic activity">
    <reaction evidence="3">
        <text>D-glyceraldehyde 3-phosphate + phosphate + NAD(+) = (2R)-3-phospho-glyceroyl phosphate + NADH + H(+)</text>
        <dbReference type="Rhea" id="RHEA:10300"/>
        <dbReference type="ChEBI" id="CHEBI:15378"/>
        <dbReference type="ChEBI" id="CHEBI:43474"/>
        <dbReference type="ChEBI" id="CHEBI:57540"/>
        <dbReference type="ChEBI" id="CHEBI:57604"/>
        <dbReference type="ChEBI" id="CHEBI:57945"/>
        <dbReference type="ChEBI" id="CHEBI:59776"/>
        <dbReference type="EC" id="1.2.1.12"/>
    </reaction>
</comment>
<feature type="domain" description="Glyceraldehyde 3-phosphate dehydrogenase NAD(P) binding" evidence="7">
    <location>
        <begin position="26"/>
        <end position="170"/>
    </location>
</feature>
<dbReference type="PANTHER" id="PTHR10836:SF136">
    <property type="entry name" value="DEHYDROGENASE, PUTATIVE-RELATED"/>
    <property type="match status" value="1"/>
</dbReference>
<dbReference type="SMART" id="SM00846">
    <property type="entry name" value="Gp_dh_N"/>
    <property type="match status" value="1"/>
</dbReference>
<dbReference type="PRINTS" id="PR00078">
    <property type="entry name" value="G3PDHDRGNASE"/>
</dbReference>
<keyword evidence="4" id="KW-0547">Nucleotide-binding</keyword>
<evidence type="ECO:0000256" key="1">
    <source>
        <dbReference type="ARBA" id="ARBA00007406"/>
    </source>
</evidence>
<evidence type="ECO:0000313" key="8">
    <source>
        <dbReference type="EMBL" id="VVC36895.1"/>
    </source>
</evidence>
<dbReference type="PANTHER" id="PTHR10836">
    <property type="entry name" value="GLYCERALDEHYDE 3-PHOSPHATE DEHYDROGENASE"/>
    <property type="match status" value="1"/>
</dbReference>